<dbReference type="NCBIfam" id="TIGR00229">
    <property type="entry name" value="sensory_box"/>
    <property type="match status" value="2"/>
</dbReference>
<feature type="transmembrane region" description="Helical" evidence="12">
    <location>
        <begin position="157"/>
        <end position="177"/>
    </location>
</feature>
<evidence type="ECO:0000256" key="2">
    <source>
        <dbReference type="ARBA" id="ARBA00004651"/>
    </source>
</evidence>
<dbReference type="InterPro" id="IPR050736">
    <property type="entry name" value="Sensor_HK_Regulatory"/>
</dbReference>
<feature type="transmembrane region" description="Helical" evidence="12">
    <location>
        <begin position="38"/>
        <end position="54"/>
    </location>
</feature>
<gene>
    <name evidence="15" type="ORF">H5V45_18760</name>
</gene>
<dbReference type="Pfam" id="PF05231">
    <property type="entry name" value="MASE1"/>
    <property type="match status" value="1"/>
</dbReference>
<keyword evidence="6" id="KW-0808">Transferase</keyword>
<evidence type="ECO:0000256" key="12">
    <source>
        <dbReference type="SAM" id="Phobius"/>
    </source>
</evidence>
<dbReference type="CDD" id="cd00082">
    <property type="entry name" value="HisKA"/>
    <property type="match status" value="1"/>
</dbReference>
<keyword evidence="4" id="KW-1003">Cell membrane</keyword>
<dbReference type="PANTHER" id="PTHR43711:SF1">
    <property type="entry name" value="HISTIDINE KINASE 1"/>
    <property type="match status" value="1"/>
</dbReference>
<dbReference type="PROSITE" id="PS50109">
    <property type="entry name" value="HIS_KIN"/>
    <property type="match status" value="1"/>
</dbReference>
<comment type="caution">
    <text evidence="15">The sequence shown here is derived from an EMBL/GenBank/DDBJ whole genome shotgun (WGS) entry which is preliminary data.</text>
</comment>
<evidence type="ECO:0000256" key="5">
    <source>
        <dbReference type="ARBA" id="ARBA00022553"/>
    </source>
</evidence>
<evidence type="ECO:0000259" key="13">
    <source>
        <dbReference type="PROSITE" id="PS50109"/>
    </source>
</evidence>
<dbReference type="InterPro" id="IPR036890">
    <property type="entry name" value="HATPase_C_sf"/>
</dbReference>
<accession>A0A7X0RLF4</accession>
<protein>
    <recommendedName>
        <fullName evidence="3">histidine kinase</fullName>
        <ecNumber evidence="3">2.7.13.3</ecNumber>
    </recommendedName>
</protein>
<evidence type="ECO:0000256" key="8">
    <source>
        <dbReference type="ARBA" id="ARBA00022777"/>
    </source>
</evidence>
<dbReference type="InterPro" id="IPR013767">
    <property type="entry name" value="PAS_fold"/>
</dbReference>
<keyword evidence="7 12" id="KW-0812">Transmembrane</keyword>
<evidence type="ECO:0000256" key="11">
    <source>
        <dbReference type="ARBA" id="ARBA00023136"/>
    </source>
</evidence>
<dbReference type="Pfam" id="PF02518">
    <property type="entry name" value="HATPase_c"/>
    <property type="match status" value="1"/>
</dbReference>
<keyword evidence="10" id="KW-0902">Two-component regulatory system</keyword>
<evidence type="ECO:0000259" key="14">
    <source>
        <dbReference type="PROSITE" id="PS50112"/>
    </source>
</evidence>
<keyword evidence="9 12" id="KW-1133">Transmembrane helix</keyword>
<dbReference type="EC" id="2.7.13.3" evidence="3"/>
<dbReference type="GO" id="GO:0006355">
    <property type="term" value="P:regulation of DNA-templated transcription"/>
    <property type="evidence" value="ECO:0007669"/>
    <property type="project" value="InterPro"/>
</dbReference>
<dbReference type="Gene3D" id="3.30.450.20">
    <property type="entry name" value="PAS domain"/>
    <property type="match status" value="2"/>
</dbReference>
<evidence type="ECO:0000313" key="16">
    <source>
        <dbReference type="Proteomes" id="UP000523955"/>
    </source>
</evidence>
<dbReference type="RefSeq" id="WP_185254338.1">
    <property type="nucleotide sequence ID" value="NZ_JACKXE010000001.1"/>
</dbReference>
<dbReference type="SUPFAM" id="SSF47384">
    <property type="entry name" value="Homodimeric domain of signal transducing histidine kinase"/>
    <property type="match status" value="1"/>
</dbReference>
<dbReference type="PRINTS" id="PR00344">
    <property type="entry name" value="BCTRLSENSOR"/>
</dbReference>
<sequence>MTTPGVRPPRWGTALGMLLAIYLAGVGAVLFAPEGDPVATFWPAAGLAVALLALSPRSWWPPLALGVVAFSGAANVTGGRDLDVSLLFGIANAAEAVVAAWILQRGTTGRPRLDTQDDFLRLVEAALLGGLTIAAGATLTVLVVGDGSAVETWRAVFPSHGASTLVLVPVAMTLHHAHPPTKRLELVLQAVALTVVTLLIFSPQQSLSLTFMALPFLVWAALRFDIRVVAWELAGFAALTTFLTARGFGPFGDSLATGRIDASGAGALTQGYLLCAALMSLPLAIAVEQRRNLLARVSSSELLFRRNFTESLAGMLLMRRDGDRLDIFDLNDTATQLLGGDGEPLVGRSLDDILDTSEQLDVVAGRMLDGTLEGWKAQTGLVGRPGARINVALSLLSREPDPVFAAQLQDVTAEHQARTQLEAAEKLTSATLDTTACLILVTDLDGTIVRVNAATTQLTGFTEAELLGRPVWETAIAPAYATELASLLDGPRRDDATAVREADASTKWGDKLRIVWNDNVVRDQQDRPVHVVLTGIDVTAERATAGLMSHLLQAAITTALIGIDTRGRITVFNSGAQHLLGYHPDDMIGTPFTQLLEPEQLLARTGARSADTAFAALTGGVGPDGETTPRDWTWVASGGRHHTVAMTLSVAADSFAAQVGFLCVGRDVTEQRHSQEMLVAALDKERTAVERLRQLDEAKNEFVSTVSHELRTPVTSIVGYTEMLADGSIVDPDPDQLPLLRTIARNGERLIVICNDLLLLSGLDSGAQHWERETLDLVTILDPAEEAVRPLLTARDLAFEIERPDGPVVVMGDRAQLERVLINLLSNAVKFTDDGGTVRCRIEHHTDEAWLVVADDGIGIPEEEQSGLFQKFFRSSTAQERAIQGTGLGLSIVAAIIAAHGGRIGVESAHLKGTTFTVRLPLKRPGSR</sequence>
<dbReference type="InterPro" id="IPR003594">
    <property type="entry name" value="HATPase_dom"/>
</dbReference>
<dbReference type="InterPro" id="IPR035965">
    <property type="entry name" value="PAS-like_dom_sf"/>
</dbReference>
<proteinExistence type="predicted"/>
<dbReference type="InterPro" id="IPR004358">
    <property type="entry name" value="Sig_transdc_His_kin-like_C"/>
</dbReference>
<dbReference type="InterPro" id="IPR003661">
    <property type="entry name" value="HisK_dim/P_dom"/>
</dbReference>
<feature type="domain" description="PAS" evidence="14">
    <location>
        <begin position="544"/>
        <end position="599"/>
    </location>
</feature>
<evidence type="ECO:0000256" key="1">
    <source>
        <dbReference type="ARBA" id="ARBA00000085"/>
    </source>
</evidence>
<feature type="domain" description="PAS" evidence="14">
    <location>
        <begin position="424"/>
        <end position="469"/>
    </location>
</feature>
<keyword evidence="5" id="KW-0597">Phosphoprotein</keyword>
<dbReference type="Gene3D" id="3.30.565.10">
    <property type="entry name" value="Histidine kinase-like ATPase, C-terminal domain"/>
    <property type="match status" value="1"/>
</dbReference>
<feature type="domain" description="Histidine kinase" evidence="13">
    <location>
        <begin position="705"/>
        <end position="924"/>
    </location>
</feature>
<dbReference type="InterPro" id="IPR005467">
    <property type="entry name" value="His_kinase_dom"/>
</dbReference>
<evidence type="ECO:0000256" key="6">
    <source>
        <dbReference type="ARBA" id="ARBA00022679"/>
    </source>
</evidence>
<dbReference type="GO" id="GO:0005886">
    <property type="term" value="C:plasma membrane"/>
    <property type="evidence" value="ECO:0007669"/>
    <property type="project" value="UniProtKB-SubCell"/>
</dbReference>
<dbReference type="Pfam" id="PF00512">
    <property type="entry name" value="HisKA"/>
    <property type="match status" value="1"/>
</dbReference>
<evidence type="ECO:0000256" key="3">
    <source>
        <dbReference type="ARBA" id="ARBA00012438"/>
    </source>
</evidence>
<dbReference type="PROSITE" id="PS50112">
    <property type="entry name" value="PAS"/>
    <property type="match status" value="2"/>
</dbReference>
<dbReference type="SMART" id="SM00091">
    <property type="entry name" value="PAS"/>
    <property type="match status" value="3"/>
</dbReference>
<feature type="transmembrane region" description="Helical" evidence="12">
    <location>
        <begin position="269"/>
        <end position="287"/>
    </location>
</feature>
<dbReference type="InterPro" id="IPR036097">
    <property type="entry name" value="HisK_dim/P_sf"/>
</dbReference>
<dbReference type="Pfam" id="PF13426">
    <property type="entry name" value="PAS_9"/>
    <property type="match status" value="2"/>
</dbReference>
<comment type="subcellular location">
    <subcellularLocation>
        <location evidence="2">Cell membrane</location>
        <topology evidence="2">Multi-pass membrane protein</topology>
    </subcellularLocation>
</comment>
<dbReference type="SUPFAM" id="SSF55785">
    <property type="entry name" value="PYP-like sensor domain (PAS domain)"/>
    <property type="match status" value="2"/>
</dbReference>
<comment type="catalytic activity">
    <reaction evidence="1">
        <text>ATP + protein L-histidine = ADP + protein N-phospho-L-histidine.</text>
        <dbReference type="EC" id="2.7.13.3"/>
    </reaction>
</comment>
<evidence type="ECO:0000313" key="15">
    <source>
        <dbReference type="EMBL" id="MBB6629375.1"/>
    </source>
</evidence>
<dbReference type="AlphaFoldDB" id="A0A7X0RLF4"/>
<feature type="transmembrane region" description="Helical" evidence="12">
    <location>
        <begin position="84"/>
        <end position="104"/>
    </location>
</feature>
<dbReference type="Pfam" id="PF00989">
    <property type="entry name" value="PAS"/>
    <property type="match status" value="1"/>
</dbReference>
<dbReference type="CDD" id="cd00075">
    <property type="entry name" value="HATPase"/>
    <property type="match status" value="1"/>
</dbReference>
<keyword evidence="8" id="KW-0418">Kinase</keyword>
<feature type="transmembrane region" description="Helical" evidence="12">
    <location>
        <begin position="184"/>
        <end position="201"/>
    </location>
</feature>
<dbReference type="CDD" id="cd00130">
    <property type="entry name" value="PAS"/>
    <property type="match status" value="2"/>
</dbReference>
<evidence type="ECO:0000256" key="9">
    <source>
        <dbReference type="ARBA" id="ARBA00022989"/>
    </source>
</evidence>
<dbReference type="SMART" id="SM00387">
    <property type="entry name" value="HATPase_c"/>
    <property type="match status" value="1"/>
</dbReference>
<feature type="transmembrane region" description="Helical" evidence="12">
    <location>
        <begin position="125"/>
        <end position="145"/>
    </location>
</feature>
<keyword evidence="11 12" id="KW-0472">Membrane</keyword>
<name>A0A7X0RLF4_9ACTN</name>
<feature type="transmembrane region" description="Helical" evidence="12">
    <location>
        <begin position="229"/>
        <end position="249"/>
    </location>
</feature>
<evidence type="ECO:0000256" key="10">
    <source>
        <dbReference type="ARBA" id="ARBA00023012"/>
    </source>
</evidence>
<evidence type="ECO:0000256" key="4">
    <source>
        <dbReference type="ARBA" id="ARBA00022475"/>
    </source>
</evidence>
<dbReference type="Proteomes" id="UP000523955">
    <property type="component" value="Unassembled WGS sequence"/>
</dbReference>
<dbReference type="SMART" id="SM00388">
    <property type="entry name" value="HisKA"/>
    <property type="match status" value="1"/>
</dbReference>
<reference evidence="15 16" key="1">
    <citation type="submission" date="2020-08" db="EMBL/GenBank/DDBJ databases">
        <authorList>
            <person name="Seo M.-J."/>
        </authorList>
    </citation>
    <scope>NUCLEOTIDE SEQUENCE [LARGE SCALE GENOMIC DNA]</scope>
    <source>
        <strain evidence="15 16">KIGAM211</strain>
    </source>
</reference>
<evidence type="ECO:0000256" key="7">
    <source>
        <dbReference type="ARBA" id="ARBA00022692"/>
    </source>
</evidence>
<keyword evidence="16" id="KW-1185">Reference proteome</keyword>
<dbReference type="InterPro" id="IPR007895">
    <property type="entry name" value="MASE1"/>
</dbReference>
<dbReference type="Gene3D" id="1.10.287.130">
    <property type="match status" value="1"/>
</dbReference>
<feature type="transmembrane region" description="Helical" evidence="12">
    <location>
        <begin position="12"/>
        <end position="32"/>
    </location>
</feature>
<organism evidence="15 16">
    <name type="scientific">Nocardioides luti</name>
    <dbReference type="NCBI Taxonomy" id="2761101"/>
    <lineage>
        <taxon>Bacteria</taxon>
        <taxon>Bacillati</taxon>
        <taxon>Actinomycetota</taxon>
        <taxon>Actinomycetes</taxon>
        <taxon>Propionibacteriales</taxon>
        <taxon>Nocardioidaceae</taxon>
        <taxon>Nocardioides</taxon>
    </lineage>
</organism>
<dbReference type="EMBL" id="JACKXE010000001">
    <property type="protein sequence ID" value="MBB6629375.1"/>
    <property type="molecule type" value="Genomic_DNA"/>
</dbReference>
<dbReference type="PANTHER" id="PTHR43711">
    <property type="entry name" value="TWO-COMPONENT HISTIDINE KINASE"/>
    <property type="match status" value="1"/>
</dbReference>
<dbReference type="InterPro" id="IPR000014">
    <property type="entry name" value="PAS"/>
</dbReference>
<dbReference type="GO" id="GO:0000155">
    <property type="term" value="F:phosphorelay sensor kinase activity"/>
    <property type="evidence" value="ECO:0007669"/>
    <property type="project" value="InterPro"/>
</dbReference>
<dbReference type="SUPFAM" id="SSF55874">
    <property type="entry name" value="ATPase domain of HSP90 chaperone/DNA topoisomerase II/histidine kinase"/>
    <property type="match status" value="1"/>
</dbReference>
<dbReference type="FunFam" id="3.30.565.10:FF:000006">
    <property type="entry name" value="Sensor histidine kinase WalK"/>
    <property type="match status" value="1"/>
</dbReference>